<dbReference type="Pfam" id="PF04672">
    <property type="entry name" value="Methyltransf_19"/>
    <property type="match status" value="1"/>
</dbReference>
<proteinExistence type="predicted"/>
<comment type="caution">
    <text evidence="1">The sequence shown here is derived from an EMBL/GenBank/DDBJ whole genome shotgun (WGS) entry which is preliminary data.</text>
</comment>
<protein>
    <submittedName>
        <fullName evidence="1">SAM-dependent methyltransferase</fullName>
        <ecNumber evidence="1">2.1.1.-</ecNumber>
    </submittedName>
</protein>
<dbReference type="Proteomes" id="UP001183414">
    <property type="component" value="Unassembled WGS sequence"/>
</dbReference>
<keyword evidence="1" id="KW-0489">Methyltransferase</keyword>
<reference evidence="2" key="1">
    <citation type="submission" date="2023-07" db="EMBL/GenBank/DDBJ databases">
        <title>30 novel species of actinomycetes from the DSMZ collection.</title>
        <authorList>
            <person name="Nouioui I."/>
        </authorList>
    </citation>
    <scope>NUCLEOTIDE SEQUENCE [LARGE SCALE GENOMIC DNA]</scope>
    <source>
        <strain evidence="2">DSM 42041</strain>
    </source>
</reference>
<dbReference type="RefSeq" id="WP_311675729.1">
    <property type="nucleotide sequence ID" value="NZ_JAVREQ010000030.1"/>
</dbReference>
<name>A0ABU2NYQ9_9ACTN</name>
<dbReference type="Gene3D" id="3.40.50.150">
    <property type="entry name" value="Vaccinia Virus protein VP39"/>
    <property type="match status" value="1"/>
</dbReference>
<evidence type="ECO:0000313" key="2">
    <source>
        <dbReference type="Proteomes" id="UP001183414"/>
    </source>
</evidence>
<accession>A0ABU2NYQ9</accession>
<organism evidence="1 2">
    <name type="scientific">Streptomyces hazeniae</name>
    <dbReference type="NCBI Taxonomy" id="3075538"/>
    <lineage>
        <taxon>Bacteria</taxon>
        <taxon>Bacillati</taxon>
        <taxon>Actinomycetota</taxon>
        <taxon>Actinomycetes</taxon>
        <taxon>Kitasatosporales</taxon>
        <taxon>Streptomycetaceae</taxon>
        <taxon>Streptomyces</taxon>
    </lineage>
</organism>
<dbReference type="PIRSF" id="PIRSF017393">
    <property type="entry name" value="MTase_SAV2177"/>
    <property type="match status" value="1"/>
</dbReference>
<dbReference type="EMBL" id="JAVREQ010000030">
    <property type="protein sequence ID" value="MDT0382121.1"/>
    <property type="molecule type" value="Genomic_DNA"/>
</dbReference>
<dbReference type="InterPro" id="IPR029063">
    <property type="entry name" value="SAM-dependent_MTases_sf"/>
</dbReference>
<dbReference type="GO" id="GO:0032259">
    <property type="term" value="P:methylation"/>
    <property type="evidence" value="ECO:0007669"/>
    <property type="project" value="UniProtKB-KW"/>
</dbReference>
<dbReference type="GO" id="GO:0008168">
    <property type="term" value="F:methyltransferase activity"/>
    <property type="evidence" value="ECO:0007669"/>
    <property type="project" value="UniProtKB-KW"/>
</dbReference>
<dbReference type="InterPro" id="IPR006764">
    <property type="entry name" value="SAM_dep_MeTrfase_SAV2177_type"/>
</dbReference>
<sequence>MTASRSGNTPPRDLGLDRPHSARMYDYYLNGKTNYEVDRIGAEEALQAWPAARSAARANRSFMHRAVHVLTGAGFTQFLDIGTGIPTSPNLHEVAQGVHSEARVVYADNDPIVLTHARALLASSADGRTAYVEGDITQPDGILGAPELARTLDLTRPVALSMNAVLHFVPDDRDPYGIVARLLAALPSGSALFLSHVTADIDPGGVGRLVDVYNARGVPTQARGREEVARFFDGLDLLEPGITLAHRWRPDVSVPLPAHALLPKPRKAPGDDEVSLWAGVALKP</sequence>
<keyword evidence="2" id="KW-1185">Reference proteome</keyword>
<dbReference type="SUPFAM" id="SSF53335">
    <property type="entry name" value="S-adenosyl-L-methionine-dependent methyltransferases"/>
    <property type="match status" value="1"/>
</dbReference>
<keyword evidence="1" id="KW-0808">Transferase</keyword>
<dbReference type="EC" id="2.1.1.-" evidence="1"/>
<evidence type="ECO:0000313" key="1">
    <source>
        <dbReference type="EMBL" id="MDT0382121.1"/>
    </source>
</evidence>
<gene>
    <name evidence="1" type="ORF">RM572_25500</name>
</gene>